<dbReference type="EMBL" id="JACHIO010000014">
    <property type="protein sequence ID" value="MBB5065045.1"/>
    <property type="molecule type" value="Genomic_DNA"/>
</dbReference>
<proteinExistence type="predicted"/>
<accession>A0A7W8EBX2</accession>
<evidence type="ECO:0000313" key="2">
    <source>
        <dbReference type="Proteomes" id="UP000584867"/>
    </source>
</evidence>
<sequence length="114" mass="13047">MSDEAEDDFDSIIRDITPYVMKSLEGKGFFVSLEELIFNKGADNPIGCKHDFTHATALLIKAGYTAEDREDIFAVMRSRGGFCDCEILYNALEESLPRERYWKTRAAELKQNKQ</sequence>
<dbReference type="Pfam" id="PF10905">
    <property type="entry name" value="DUF2695"/>
    <property type="match status" value="1"/>
</dbReference>
<name>A0A7W8EBX2_9BACT</name>
<organism evidence="1 2">
    <name type="scientific">Granulicella mallensis</name>
    <dbReference type="NCBI Taxonomy" id="940614"/>
    <lineage>
        <taxon>Bacteria</taxon>
        <taxon>Pseudomonadati</taxon>
        <taxon>Acidobacteriota</taxon>
        <taxon>Terriglobia</taxon>
        <taxon>Terriglobales</taxon>
        <taxon>Acidobacteriaceae</taxon>
        <taxon>Granulicella</taxon>
    </lineage>
</organism>
<dbReference type="Proteomes" id="UP000584867">
    <property type="component" value="Unassembled WGS sequence"/>
</dbReference>
<dbReference type="InterPro" id="IPR024248">
    <property type="entry name" value="DUF2695"/>
</dbReference>
<evidence type="ECO:0000313" key="1">
    <source>
        <dbReference type="EMBL" id="MBB5065045.1"/>
    </source>
</evidence>
<protein>
    <recommendedName>
        <fullName evidence="3">DUF2695 domain-containing protein</fullName>
    </recommendedName>
</protein>
<gene>
    <name evidence="1" type="ORF">HDF15_003408</name>
</gene>
<evidence type="ECO:0008006" key="3">
    <source>
        <dbReference type="Google" id="ProtNLM"/>
    </source>
</evidence>
<dbReference type="RefSeq" id="WP_184257432.1">
    <property type="nucleotide sequence ID" value="NZ_JACHIO010000014.1"/>
</dbReference>
<comment type="caution">
    <text evidence="1">The sequence shown here is derived from an EMBL/GenBank/DDBJ whole genome shotgun (WGS) entry which is preliminary data.</text>
</comment>
<dbReference type="AlphaFoldDB" id="A0A7W8EBX2"/>
<reference evidence="1 2" key="1">
    <citation type="submission" date="2020-08" db="EMBL/GenBank/DDBJ databases">
        <title>Genomic Encyclopedia of Type Strains, Phase IV (KMG-V): Genome sequencing to study the core and pangenomes of soil and plant-associated prokaryotes.</title>
        <authorList>
            <person name="Whitman W."/>
        </authorList>
    </citation>
    <scope>NUCLEOTIDE SEQUENCE [LARGE SCALE GENOMIC DNA]</scope>
    <source>
        <strain evidence="1 2">X5P3</strain>
    </source>
</reference>